<comment type="caution">
    <text evidence="2">The sequence shown here is derived from an EMBL/GenBank/DDBJ whole genome shotgun (WGS) entry which is preliminary data.</text>
</comment>
<dbReference type="RefSeq" id="WP_143070753.1">
    <property type="nucleotide sequence ID" value="NZ_FOKU01000011.1"/>
</dbReference>
<dbReference type="OrthoDB" id="679547at2"/>
<evidence type="ECO:0000313" key="2">
    <source>
        <dbReference type="EMBL" id="SHK90128.1"/>
    </source>
</evidence>
<name>A0A1M6W916_9FLAO</name>
<evidence type="ECO:0000313" key="1">
    <source>
        <dbReference type="EMBL" id="SFC45342.1"/>
    </source>
</evidence>
<proteinExistence type="predicted"/>
<accession>A0A1M6W916</accession>
<organism evidence="2 3">
    <name type="scientific">Flagellimonas taeanensis</name>
    <dbReference type="NCBI Taxonomy" id="1005926"/>
    <lineage>
        <taxon>Bacteria</taxon>
        <taxon>Pseudomonadati</taxon>
        <taxon>Bacteroidota</taxon>
        <taxon>Flavobacteriia</taxon>
        <taxon>Flavobacteriales</taxon>
        <taxon>Flavobacteriaceae</taxon>
        <taxon>Flagellimonas</taxon>
    </lineage>
</organism>
<dbReference type="EMBL" id="FRAT01000005">
    <property type="protein sequence ID" value="SHK90128.1"/>
    <property type="molecule type" value="Genomic_DNA"/>
</dbReference>
<dbReference type="STRING" id="1055723.SAMN05216293_2205"/>
<dbReference type="Proteomes" id="UP000198940">
    <property type="component" value="Unassembled WGS sequence"/>
</dbReference>
<keyword evidence="4" id="KW-1185">Reference proteome</keyword>
<gene>
    <name evidence="1" type="ORF">SAMN04487891_111104</name>
    <name evidence="2" type="ORF">SAMN05216293_2205</name>
</gene>
<dbReference type="Proteomes" id="UP000184031">
    <property type="component" value="Unassembled WGS sequence"/>
</dbReference>
<sequence length="308" mass="35508">MYFKNDLDHPKLSAMDAEGRFYFNVDRYFGNVPGYFQVLEEDWQTLEMDMNSDIPAFGNTTFLDFVVPENLHDFILQKSVQTQIESSYSEAKQDNVLPPPLSASLIKDLPYAYDLDNYTRFNSIEETLVEVVANAWVKTDSGKRVFQVRPENGVPDLNFLPLVFVDGLFIKDHERFMDYSAKKIKSVRFSREKFLVGSTYYQGVLAFETLLGDFKNDYTSPELQQMELSGPAPSKSYYVQKYDGPGPYANARIPDFRNQLLWLPNVDVQKERTLEFYTSDVPGRYAVVLKGFTANGKPVEIITHFRVF</sequence>
<dbReference type="AlphaFoldDB" id="A0A1M6W916"/>
<reference evidence="2 3" key="1">
    <citation type="submission" date="2016-11" db="EMBL/GenBank/DDBJ databases">
        <authorList>
            <person name="Varghese N."/>
            <person name="Submissions S."/>
        </authorList>
    </citation>
    <scope>NUCLEOTIDE SEQUENCE [LARGE SCALE GENOMIC DNA]</scope>
    <source>
        <strain evidence="2 3">CGMCC 1.12174</strain>
        <strain evidence="1 4">DSM 26351</strain>
    </source>
</reference>
<dbReference type="EMBL" id="FOKU01000011">
    <property type="protein sequence ID" value="SFC45342.1"/>
    <property type="molecule type" value="Genomic_DNA"/>
</dbReference>
<protein>
    <submittedName>
        <fullName evidence="2">Uncharacterized protein</fullName>
    </submittedName>
</protein>
<evidence type="ECO:0000313" key="4">
    <source>
        <dbReference type="Proteomes" id="UP000198940"/>
    </source>
</evidence>
<evidence type="ECO:0000313" key="3">
    <source>
        <dbReference type="Proteomes" id="UP000184031"/>
    </source>
</evidence>